<evidence type="ECO:0000313" key="3">
    <source>
        <dbReference type="Proteomes" id="UP000198287"/>
    </source>
</evidence>
<organism evidence="2 3">
    <name type="scientific">Folsomia candida</name>
    <name type="common">Springtail</name>
    <dbReference type="NCBI Taxonomy" id="158441"/>
    <lineage>
        <taxon>Eukaryota</taxon>
        <taxon>Metazoa</taxon>
        <taxon>Ecdysozoa</taxon>
        <taxon>Arthropoda</taxon>
        <taxon>Hexapoda</taxon>
        <taxon>Collembola</taxon>
        <taxon>Entomobryomorpha</taxon>
        <taxon>Isotomoidea</taxon>
        <taxon>Isotomidae</taxon>
        <taxon>Proisotominae</taxon>
        <taxon>Folsomia</taxon>
    </lineage>
</organism>
<sequence length="775" mass="87556">MGPKRMPGDVWVERKGKVVKVMRCPTEEESINYDTTRRNVISVMNRIHREVIDPQKYLEQARHRDHADLMLLAYPDNLSSYDENMEVELKMENCVSIETLVKNVGQILKGKFLLGRTITPSSKLVGVDAGVEDPEGKRAMRLGLFNYSVNAKMGKSDFEAVLPLGTMLIVKNPVFKKPCDGPASYGLIVDNPADVEILSPRRIESLFPGVQWKSDLPHESRMQLNSLLWEFSPDQSDLEIATKLKNVGNKAFVENRSTDAIRFYDVALEYLSDLEEQITPAVSTLLVDILSNKAAALIKLDCFNSALICTGKALGINNGHVKAIYRHAKALIGLGRYSEGGEFLDEKLTQFSSLGDDILRLRTILPELLKPPGKEIICALLNPRQKDSNLPQKDLPVGMVDRIAEFRGPIQLKKSKICKGEGLFATQDLEPGTVLLVCKPFAGLYVNPEEKKTFLDSTTPNEYLVGVMANKIWLDPQLGRDLYALFAGPELKTSTDNEDPKMRKVDIARIRQICSFNFTGSSCSKEENEKFISCGVWIPASKINHNCIDANVMYVHHDSSLVMMVITFRKVKKGEEILMSYVDAMQPLERRDFMKSHDFICKCRLCELDRSESPALIAKRDQLVKSLAYDPDTNLYPFHPLILGRDMVTIDKVEILRAASPDMNFAMTCSGIYTIAAVVLLDQRRYVECLSILEKVYAVIENVPTNFMHRAHAETILICCMRMGKKKAVLEKWTEELRKYCRLYAGTLEHVRLGDYPRIPEDLKKFGITFFTDTD</sequence>
<dbReference type="CDD" id="cd20071">
    <property type="entry name" value="SET_SMYD"/>
    <property type="match status" value="1"/>
</dbReference>
<dbReference type="AlphaFoldDB" id="A0A226DHH4"/>
<dbReference type="InterPro" id="IPR001214">
    <property type="entry name" value="SET_dom"/>
</dbReference>
<dbReference type="SUPFAM" id="SSF82199">
    <property type="entry name" value="SET domain"/>
    <property type="match status" value="1"/>
</dbReference>
<evidence type="ECO:0000313" key="2">
    <source>
        <dbReference type="EMBL" id="OXA45002.1"/>
    </source>
</evidence>
<dbReference type="GO" id="GO:0008276">
    <property type="term" value="F:protein methyltransferase activity"/>
    <property type="evidence" value="ECO:0007669"/>
    <property type="project" value="UniProtKB-ARBA"/>
</dbReference>
<protein>
    <submittedName>
        <fullName evidence="2">Translocation protein sec72</fullName>
    </submittedName>
</protein>
<feature type="domain" description="SET" evidence="1">
    <location>
        <begin position="408"/>
        <end position="582"/>
    </location>
</feature>
<dbReference type="Pfam" id="PF00856">
    <property type="entry name" value="SET"/>
    <property type="match status" value="1"/>
</dbReference>
<gene>
    <name evidence="2" type="ORF">Fcan01_20272</name>
</gene>
<evidence type="ECO:0000259" key="1">
    <source>
        <dbReference type="PROSITE" id="PS50280"/>
    </source>
</evidence>
<dbReference type="InterPro" id="IPR011990">
    <property type="entry name" value="TPR-like_helical_dom_sf"/>
</dbReference>
<reference evidence="2 3" key="1">
    <citation type="submission" date="2015-12" db="EMBL/GenBank/DDBJ databases">
        <title>The genome of Folsomia candida.</title>
        <authorList>
            <person name="Faddeeva A."/>
            <person name="Derks M.F."/>
            <person name="Anvar Y."/>
            <person name="Smit S."/>
            <person name="Van Straalen N."/>
            <person name="Roelofs D."/>
        </authorList>
    </citation>
    <scope>NUCLEOTIDE SEQUENCE [LARGE SCALE GENOMIC DNA]</scope>
    <source>
        <strain evidence="2 3">VU population</strain>
        <tissue evidence="2">Whole body</tissue>
    </source>
</reference>
<dbReference type="Gene3D" id="2.170.270.10">
    <property type="entry name" value="SET domain"/>
    <property type="match status" value="1"/>
</dbReference>
<dbReference type="PANTHER" id="PTHR47643:SF2">
    <property type="entry name" value="TPR DOMAIN PROTEIN (AFU_ORTHOLOGUE AFUA_5G12710)"/>
    <property type="match status" value="1"/>
</dbReference>
<accession>A0A226DHH4</accession>
<dbReference type="InterPro" id="IPR046341">
    <property type="entry name" value="SET_dom_sf"/>
</dbReference>
<keyword evidence="3" id="KW-1185">Reference proteome</keyword>
<dbReference type="STRING" id="158441.A0A226DHH4"/>
<proteinExistence type="predicted"/>
<name>A0A226DHH4_FOLCA</name>
<comment type="caution">
    <text evidence="2">The sequence shown here is derived from an EMBL/GenBank/DDBJ whole genome shotgun (WGS) entry which is preliminary data.</text>
</comment>
<dbReference type="PANTHER" id="PTHR47643">
    <property type="entry name" value="TPR DOMAIN PROTEIN (AFU_ORTHOLOGUE AFUA_5G12710)"/>
    <property type="match status" value="1"/>
</dbReference>
<dbReference type="OrthoDB" id="265717at2759"/>
<dbReference type="EMBL" id="LNIX01000018">
    <property type="protein sequence ID" value="OXA45002.1"/>
    <property type="molecule type" value="Genomic_DNA"/>
</dbReference>
<dbReference type="SUPFAM" id="SSF48452">
    <property type="entry name" value="TPR-like"/>
    <property type="match status" value="1"/>
</dbReference>
<dbReference type="PROSITE" id="PS50280">
    <property type="entry name" value="SET"/>
    <property type="match status" value="1"/>
</dbReference>
<dbReference type="InterPro" id="IPR053209">
    <property type="entry name" value="Gramillin-biosynth_MTr"/>
</dbReference>
<dbReference type="GO" id="GO:0008757">
    <property type="term" value="F:S-adenosylmethionine-dependent methyltransferase activity"/>
    <property type="evidence" value="ECO:0007669"/>
    <property type="project" value="UniProtKB-ARBA"/>
</dbReference>
<dbReference type="GO" id="GO:0008170">
    <property type="term" value="F:N-methyltransferase activity"/>
    <property type="evidence" value="ECO:0007669"/>
    <property type="project" value="UniProtKB-ARBA"/>
</dbReference>
<dbReference type="Proteomes" id="UP000198287">
    <property type="component" value="Unassembled WGS sequence"/>
</dbReference>
<dbReference type="Gene3D" id="1.25.40.10">
    <property type="entry name" value="Tetratricopeptide repeat domain"/>
    <property type="match status" value="1"/>
</dbReference>